<feature type="compositionally biased region" description="Polar residues" evidence="1">
    <location>
        <begin position="1"/>
        <end position="17"/>
    </location>
</feature>
<dbReference type="Pfam" id="PF04450">
    <property type="entry name" value="BSP"/>
    <property type="match status" value="1"/>
</dbReference>
<comment type="caution">
    <text evidence="2">The sequence shown here is derived from an EMBL/GenBank/DDBJ whole genome shotgun (WGS) entry which is preliminary data.</text>
</comment>
<proteinExistence type="predicted"/>
<evidence type="ECO:0000256" key="1">
    <source>
        <dbReference type="SAM" id="MobiDB-lite"/>
    </source>
</evidence>
<evidence type="ECO:0000313" key="3">
    <source>
        <dbReference type="Proteomes" id="UP001172101"/>
    </source>
</evidence>
<dbReference type="InterPro" id="IPR007541">
    <property type="entry name" value="Uncharacterised_BSP"/>
</dbReference>
<evidence type="ECO:0000313" key="2">
    <source>
        <dbReference type="EMBL" id="KAK0722298.1"/>
    </source>
</evidence>
<dbReference type="PANTHER" id="PTHR33321:SF12">
    <property type="entry name" value="PLANT BASIC SECRETORY PROTEIN (BSP) FAMILY PROTEIN"/>
    <property type="match status" value="1"/>
</dbReference>
<dbReference type="PANTHER" id="PTHR33321">
    <property type="match status" value="1"/>
</dbReference>
<gene>
    <name evidence="2" type="ORF">B0T26DRAFT_674020</name>
</gene>
<sequence length="298" mass="32804">MTLRQQSSPAPTATSIFSPTSPVPSAVPVPLPDRTADNDSGTASAEDDGSSAVDGDDTTPEDNNCSRDDDDFAQPRLRLKIPDLEHSGAAKFLGAVNAGTLVAESIAKVQRLLYRSPSETHTTAPPTRSVTLVLREMDGVAYTTGSSLDSDHKEIHFSLSYIDGIKPAERLTDEITGVVVHELVHCYQWDAKGTCPGGLIEGIADWVRLNCDLSPPHWKRETSGNWDGGYQHTAYFLQYLEGRYGEGTVRKMNEKLRLHEYEAKPFWVELLGRPVEQLWEDYVKKVADEAPTDDQTSS</sequence>
<dbReference type="EMBL" id="JAUIRO010000003">
    <property type="protein sequence ID" value="KAK0722298.1"/>
    <property type="molecule type" value="Genomic_DNA"/>
</dbReference>
<name>A0AA40E4K1_9PEZI</name>
<feature type="region of interest" description="Disordered" evidence="1">
    <location>
        <begin position="1"/>
        <end position="71"/>
    </location>
</feature>
<keyword evidence="3" id="KW-1185">Reference proteome</keyword>
<accession>A0AA40E4K1</accession>
<feature type="compositionally biased region" description="Pro residues" evidence="1">
    <location>
        <begin position="21"/>
        <end position="31"/>
    </location>
</feature>
<reference evidence="2" key="1">
    <citation type="submission" date="2023-06" db="EMBL/GenBank/DDBJ databases">
        <title>Genome-scale phylogeny and comparative genomics of the fungal order Sordariales.</title>
        <authorList>
            <consortium name="Lawrence Berkeley National Laboratory"/>
            <person name="Hensen N."/>
            <person name="Bonometti L."/>
            <person name="Westerberg I."/>
            <person name="Brannstrom I.O."/>
            <person name="Guillou S."/>
            <person name="Cros-Aarteil S."/>
            <person name="Calhoun S."/>
            <person name="Haridas S."/>
            <person name="Kuo A."/>
            <person name="Mondo S."/>
            <person name="Pangilinan J."/>
            <person name="Riley R."/>
            <person name="LaButti K."/>
            <person name="Andreopoulos B."/>
            <person name="Lipzen A."/>
            <person name="Chen C."/>
            <person name="Yanf M."/>
            <person name="Daum C."/>
            <person name="Ng V."/>
            <person name="Clum A."/>
            <person name="Steindorff A."/>
            <person name="Ohm R."/>
            <person name="Martin F."/>
            <person name="Silar P."/>
            <person name="Natvig D."/>
            <person name="Lalanne C."/>
            <person name="Gautier V."/>
            <person name="Ament-velasquez S.L."/>
            <person name="Kruys A."/>
            <person name="Hutchinson M.I."/>
            <person name="Powell A.J."/>
            <person name="Barry K."/>
            <person name="Miller A.N."/>
            <person name="Grigoriev I.V."/>
            <person name="Debuchy R."/>
            <person name="Gladieux P."/>
            <person name="Thoren M.H."/>
            <person name="Johannesson H."/>
        </authorList>
    </citation>
    <scope>NUCLEOTIDE SEQUENCE</scope>
    <source>
        <strain evidence="2">SMH2392-1A</strain>
    </source>
</reference>
<organism evidence="2 3">
    <name type="scientific">Lasiosphaeria miniovina</name>
    <dbReference type="NCBI Taxonomy" id="1954250"/>
    <lineage>
        <taxon>Eukaryota</taxon>
        <taxon>Fungi</taxon>
        <taxon>Dikarya</taxon>
        <taxon>Ascomycota</taxon>
        <taxon>Pezizomycotina</taxon>
        <taxon>Sordariomycetes</taxon>
        <taxon>Sordariomycetidae</taxon>
        <taxon>Sordariales</taxon>
        <taxon>Lasiosphaeriaceae</taxon>
        <taxon>Lasiosphaeria</taxon>
    </lineage>
</organism>
<protein>
    <submittedName>
        <fullName evidence="2">PBSP domain-containing protein</fullName>
    </submittedName>
</protein>
<dbReference type="Proteomes" id="UP001172101">
    <property type="component" value="Unassembled WGS sequence"/>
</dbReference>
<dbReference type="AlphaFoldDB" id="A0AA40E4K1"/>
<dbReference type="RefSeq" id="XP_060298222.1">
    <property type="nucleotide sequence ID" value="XM_060439663.1"/>
</dbReference>
<feature type="compositionally biased region" description="Acidic residues" evidence="1">
    <location>
        <begin position="45"/>
        <end position="60"/>
    </location>
</feature>
<dbReference type="GeneID" id="85322933"/>